<dbReference type="NCBIfam" id="TIGR00756">
    <property type="entry name" value="PPR"/>
    <property type="match status" value="3"/>
</dbReference>
<feature type="repeat" description="PPR" evidence="3">
    <location>
        <begin position="278"/>
        <end position="312"/>
    </location>
</feature>
<dbReference type="Pfam" id="PF01535">
    <property type="entry name" value="PPR"/>
    <property type="match status" value="1"/>
</dbReference>
<comment type="similarity">
    <text evidence="1">Belongs to the PPR family. P subfamily.</text>
</comment>
<evidence type="ECO:0000313" key="4">
    <source>
        <dbReference type="EMBL" id="KAK6932329.1"/>
    </source>
</evidence>
<evidence type="ECO:0000256" key="2">
    <source>
        <dbReference type="ARBA" id="ARBA00022737"/>
    </source>
</evidence>
<keyword evidence="2" id="KW-0677">Repeat</keyword>
<feature type="repeat" description="PPR" evidence="3">
    <location>
        <begin position="208"/>
        <end position="242"/>
    </location>
</feature>
<gene>
    <name evidence="4" type="ORF">RJ641_001953</name>
</gene>
<dbReference type="PROSITE" id="PS51375">
    <property type="entry name" value="PPR"/>
    <property type="match status" value="5"/>
</dbReference>
<reference evidence="4 5" key="1">
    <citation type="submission" date="2023-12" db="EMBL/GenBank/DDBJ databases">
        <title>A high-quality genome assembly for Dillenia turbinata (Dilleniales).</title>
        <authorList>
            <person name="Chanderbali A."/>
        </authorList>
    </citation>
    <scope>NUCLEOTIDE SEQUENCE [LARGE SCALE GENOMIC DNA]</scope>
    <source>
        <strain evidence="4">LSX21</strain>
        <tissue evidence="4">Leaf</tissue>
    </source>
</reference>
<dbReference type="InterPro" id="IPR011990">
    <property type="entry name" value="TPR-like_helical_dom_sf"/>
</dbReference>
<proteinExistence type="inferred from homology"/>
<evidence type="ECO:0000256" key="1">
    <source>
        <dbReference type="ARBA" id="ARBA00007626"/>
    </source>
</evidence>
<sequence length="395" mass="44356">MALFSLLRLRLRLHRNFSTILNPDSSTPLSSKAKSRAALSLLKTESNPQRIIDICKSASLSPVSHLDRISFSVAISKLTGSKSFDFIRNFLEDLKSRPDLRNERFISHSIVLYGQAGMLDQAIQTFEKMHQVGVNPSVKSLNALLFSCILAKKYDEVNRIFVDFSEKYSITPNLDTYNTVIKAFCELGKSGSGFSILAGMDRKGVKPNATSFGTLLAGFYNEEKYDDVGKVLKLMEEHGMRPGLSIYNIRIQSLCKLRKSSEAKALYEGMLSRGMKVNSVTYGHLIHGFAREGNLEQAKELFRSMTKRGCKPDGPCYFTMLHFLCQSKDFETALEICKECTAKGWYPNFSTMKLLIEGLASISKVDEARELVGQVKEKFSGKADLWDEIEKSLPQ</sequence>
<dbReference type="Pfam" id="PF13812">
    <property type="entry name" value="PPR_3"/>
    <property type="match status" value="1"/>
</dbReference>
<comment type="caution">
    <text evidence="4">The sequence shown here is derived from an EMBL/GenBank/DDBJ whole genome shotgun (WGS) entry which is preliminary data.</text>
</comment>
<dbReference type="PANTHER" id="PTHR47941">
    <property type="entry name" value="PENTATRICOPEPTIDE REPEAT-CONTAINING PROTEIN 3, MITOCHONDRIAL"/>
    <property type="match status" value="1"/>
</dbReference>
<organism evidence="4 5">
    <name type="scientific">Dillenia turbinata</name>
    <dbReference type="NCBI Taxonomy" id="194707"/>
    <lineage>
        <taxon>Eukaryota</taxon>
        <taxon>Viridiplantae</taxon>
        <taxon>Streptophyta</taxon>
        <taxon>Embryophyta</taxon>
        <taxon>Tracheophyta</taxon>
        <taxon>Spermatophyta</taxon>
        <taxon>Magnoliopsida</taxon>
        <taxon>eudicotyledons</taxon>
        <taxon>Gunneridae</taxon>
        <taxon>Pentapetalae</taxon>
        <taxon>Dilleniales</taxon>
        <taxon>Dilleniaceae</taxon>
        <taxon>Dillenia</taxon>
    </lineage>
</organism>
<evidence type="ECO:0000313" key="5">
    <source>
        <dbReference type="Proteomes" id="UP001370490"/>
    </source>
</evidence>
<accession>A0AAN8VIK1</accession>
<dbReference type="Gene3D" id="1.25.40.10">
    <property type="entry name" value="Tetratricopeptide repeat domain"/>
    <property type="match status" value="4"/>
</dbReference>
<keyword evidence="5" id="KW-1185">Reference proteome</keyword>
<feature type="repeat" description="PPR" evidence="3">
    <location>
        <begin position="243"/>
        <end position="277"/>
    </location>
</feature>
<dbReference type="InterPro" id="IPR002885">
    <property type="entry name" value="PPR_rpt"/>
</dbReference>
<protein>
    <submittedName>
        <fullName evidence="4">Pentatricopeptide repeat</fullName>
    </submittedName>
</protein>
<dbReference type="FunFam" id="1.25.40.10:FF:002250">
    <property type="entry name" value="Pentatricopeptide repeat-containing protein, mitochondrial"/>
    <property type="match status" value="1"/>
</dbReference>
<dbReference type="Pfam" id="PF13041">
    <property type="entry name" value="PPR_2"/>
    <property type="match status" value="2"/>
</dbReference>
<dbReference type="AlphaFoldDB" id="A0AAN8VIK1"/>
<feature type="repeat" description="PPR" evidence="3">
    <location>
        <begin position="313"/>
        <end position="347"/>
    </location>
</feature>
<dbReference type="Proteomes" id="UP001370490">
    <property type="component" value="Unassembled WGS sequence"/>
</dbReference>
<feature type="repeat" description="PPR" evidence="3">
    <location>
        <begin position="173"/>
        <end position="207"/>
    </location>
</feature>
<evidence type="ECO:0000256" key="3">
    <source>
        <dbReference type="PROSITE-ProRule" id="PRU00708"/>
    </source>
</evidence>
<name>A0AAN8VIK1_9MAGN</name>
<dbReference type="EMBL" id="JBAMMX010000010">
    <property type="protein sequence ID" value="KAK6932329.1"/>
    <property type="molecule type" value="Genomic_DNA"/>
</dbReference>